<name>A0ABQ7G0Y0_DUNSA</name>
<dbReference type="EC" id="2.3.2.15" evidence="1"/>
<keyword evidence="8" id="KW-1185">Reference proteome</keyword>
<keyword evidence="3" id="KW-0808">Transferase</keyword>
<evidence type="ECO:0000313" key="7">
    <source>
        <dbReference type="EMBL" id="KAF5828256.1"/>
    </source>
</evidence>
<dbReference type="SUPFAM" id="SSF54001">
    <property type="entry name" value="Cysteine proteinases"/>
    <property type="match status" value="1"/>
</dbReference>
<dbReference type="PANTHER" id="PTHR33447">
    <property type="entry name" value="GLUTATHIONE GAMMA-GLUTAMYLCYSTEINYLTRANSFERASE"/>
    <property type="match status" value="1"/>
</dbReference>
<gene>
    <name evidence="7" type="ORF">DUNSADRAFT_17886</name>
</gene>
<feature type="compositionally biased region" description="Low complexity" evidence="5">
    <location>
        <begin position="434"/>
        <end position="480"/>
    </location>
</feature>
<feature type="compositionally biased region" description="Low complexity" evidence="5">
    <location>
        <begin position="513"/>
        <end position="539"/>
    </location>
</feature>
<feature type="region of interest" description="Disordered" evidence="5">
    <location>
        <begin position="434"/>
        <end position="629"/>
    </location>
</feature>
<dbReference type="EMBL" id="MU070333">
    <property type="protein sequence ID" value="KAF5828256.1"/>
    <property type="molecule type" value="Genomic_DNA"/>
</dbReference>
<dbReference type="InterPro" id="IPR038156">
    <property type="entry name" value="PCS_N_sf"/>
</dbReference>
<dbReference type="InterPro" id="IPR038765">
    <property type="entry name" value="Papain-like_cys_pep_sf"/>
</dbReference>
<protein>
    <recommendedName>
        <fullName evidence="1">glutathione gamma-glutamylcysteinyltransferase</fullName>
        <ecNumber evidence="1">2.3.2.15</ecNumber>
    </recommendedName>
</protein>
<organism evidence="7 8">
    <name type="scientific">Dunaliella salina</name>
    <name type="common">Green alga</name>
    <name type="synonym">Protococcus salinus</name>
    <dbReference type="NCBI Taxonomy" id="3046"/>
    <lineage>
        <taxon>Eukaryota</taxon>
        <taxon>Viridiplantae</taxon>
        <taxon>Chlorophyta</taxon>
        <taxon>core chlorophytes</taxon>
        <taxon>Chlorophyceae</taxon>
        <taxon>CS clade</taxon>
        <taxon>Chlamydomonadales</taxon>
        <taxon>Dunaliellaceae</taxon>
        <taxon>Dunaliella</taxon>
    </lineage>
</organism>
<evidence type="ECO:0000256" key="3">
    <source>
        <dbReference type="ARBA" id="ARBA00022679"/>
    </source>
</evidence>
<feature type="compositionally biased region" description="Low complexity" evidence="5">
    <location>
        <begin position="601"/>
        <end position="615"/>
    </location>
</feature>
<feature type="region of interest" description="Disordered" evidence="5">
    <location>
        <begin position="58"/>
        <end position="109"/>
    </location>
</feature>
<feature type="compositionally biased region" description="Polar residues" evidence="5">
    <location>
        <begin position="540"/>
        <end position="582"/>
    </location>
</feature>
<accession>A0ABQ7G0Y0</accession>
<reference evidence="7" key="1">
    <citation type="submission" date="2017-08" db="EMBL/GenBank/DDBJ databases">
        <authorList>
            <person name="Polle J.E."/>
            <person name="Barry K."/>
            <person name="Cushman J."/>
            <person name="Schmutz J."/>
            <person name="Tran D."/>
            <person name="Hathwaick L.T."/>
            <person name="Yim W.C."/>
            <person name="Jenkins J."/>
            <person name="Mckie-Krisberg Z.M."/>
            <person name="Prochnik S."/>
            <person name="Lindquist E."/>
            <person name="Dockter R.B."/>
            <person name="Adam C."/>
            <person name="Molina H."/>
            <person name="Bunkerborg J."/>
            <person name="Jin E."/>
            <person name="Buchheim M."/>
            <person name="Magnuson J."/>
        </authorList>
    </citation>
    <scope>NUCLEOTIDE SEQUENCE</scope>
    <source>
        <strain evidence="7">CCAP 19/18</strain>
    </source>
</reference>
<evidence type="ECO:0000259" key="6">
    <source>
        <dbReference type="PROSITE" id="PS51443"/>
    </source>
</evidence>
<feature type="compositionally biased region" description="Basic and acidic residues" evidence="5">
    <location>
        <begin position="487"/>
        <end position="509"/>
    </location>
</feature>
<dbReference type="Pfam" id="PF05023">
    <property type="entry name" value="Phytochelatin"/>
    <property type="match status" value="1"/>
</dbReference>
<dbReference type="PANTHER" id="PTHR33447:SF2">
    <property type="entry name" value="GLUTATHIONE GAMMA-GLUTAMYLCYSTEINYLTRANSFERASE"/>
    <property type="match status" value="1"/>
</dbReference>
<evidence type="ECO:0000256" key="1">
    <source>
        <dbReference type="ARBA" id="ARBA00012468"/>
    </source>
</evidence>
<dbReference type="PROSITE" id="PS51443">
    <property type="entry name" value="PCS"/>
    <property type="match status" value="1"/>
</dbReference>
<evidence type="ECO:0000256" key="4">
    <source>
        <dbReference type="ARBA" id="ARBA00022723"/>
    </source>
</evidence>
<dbReference type="Proteomes" id="UP000815325">
    <property type="component" value="Unassembled WGS sequence"/>
</dbReference>
<feature type="compositionally biased region" description="Gly residues" evidence="5">
    <location>
        <begin position="616"/>
        <end position="626"/>
    </location>
</feature>
<dbReference type="Gene3D" id="3.90.70.30">
    <property type="entry name" value="Phytochelatin synthase, N-terminal domain"/>
    <property type="match status" value="1"/>
</dbReference>
<feature type="compositionally biased region" description="Polar residues" evidence="5">
    <location>
        <begin position="73"/>
        <end position="84"/>
    </location>
</feature>
<feature type="compositionally biased region" description="Low complexity" evidence="5">
    <location>
        <begin position="583"/>
        <end position="593"/>
    </location>
</feature>
<comment type="caution">
    <text evidence="7">The sequence shown here is derived from an EMBL/GenBank/DDBJ whole genome shotgun (WGS) entry which is preliminary data.</text>
</comment>
<sequence length="793" mass="83827">MLGLIWRAYVSPLRTLCPYSATQTFSNATASAKQRKVHAHGEHAATLQHTQHEIYNWQWIGPHGSPGPKGHGQETSAAAQTHSTVPPQQAPQPEPVPQQADSATGATTTCEQEAKAVGGYKTGVTTWPSGTGFKKTFYKRTLPSPPATAFASEEGRKLFAEALAAGHTNGFFKLMEQFSTQDEPAFCGLASLAMVLNALAIDPRRTWKGSWRWFHEQMLDCCRPLEDVRKAGITLTHAACLSRCNGARVDLHRYGTFTLEDLRRQVLEVCSTGEDHLVVSYSRRTFGQTGDGHFSPIGGYHQGKDLVLILDVARFKYPPHWVPLPMLYEAMQYVDPATSQPRGFLRMSAHPLQGSVLLTLDVRSAGAWQAAHAFARTGARMALQNHLVSSTQSSSGASSSSNLVETAVAALLQQLPIESANAFLVVRQQHPQQSSHVCSSGSSSSSSSSSSAPLSTSVSGSDSSSSSSSSSSGSSSSGGSHQQNSHLIRDPSSSEHHCCYASREAERTSTGRSADGNGTGSSSSSSSSSLPSATSGSLGETSASGSHLHNSNGGMDSAETSRSSRGDLSNNRGDISCTNELESGSSGSSSRSRSGSHDDSSTCNSRSSGRSSDGEGSSGSSGGNSAGGAARSLLEASTEDNERCVPHQARAQLLGELHATPLYQMVLHHMQQLGLCQGTNWDTACEQAHPSTNGGARSNTAVGTTHTDAGAAAALPGVPPSPGYLAEKAAVLLLLQTPAQWGVQWPDQETAEQWASLMDVSAYSILDAELAFLREQWRHIADLDGMYGPPQTP</sequence>
<evidence type="ECO:0000313" key="8">
    <source>
        <dbReference type="Proteomes" id="UP000815325"/>
    </source>
</evidence>
<dbReference type="InterPro" id="IPR007719">
    <property type="entry name" value="PCS_N"/>
</dbReference>
<proteinExistence type="predicted"/>
<evidence type="ECO:0000256" key="2">
    <source>
        <dbReference type="ARBA" id="ARBA00022539"/>
    </source>
</evidence>
<evidence type="ECO:0000256" key="5">
    <source>
        <dbReference type="SAM" id="MobiDB-lite"/>
    </source>
</evidence>
<keyword evidence="2" id="KW-0104">Cadmium</keyword>
<feature type="domain" description="Peptidase C83" evidence="6">
    <location>
        <begin position="132"/>
        <end position="352"/>
    </location>
</feature>
<keyword evidence="4" id="KW-0479">Metal-binding</keyword>
<dbReference type="InterPro" id="IPR040409">
    <property type="entry name" value="PCS-like"/>
</dbReference>